<reference evidence="3 4" key="1">
    <citation type="submission" date="2023-04" db="EMBL/GenBank/DDBJ databases">
        <title>Draft genome sequence of acteroides sedimenti strain YN3PY1.</title>
        <authorList>
            <person name="Yoshida N."/>
        </authorList>
    </citation>
    <scope>NUCLEOTIDE SEQUENCE [LARGE SCALE GENOMIC DNA]</scope>
    <source>
        <strain evidence="3 4">YN3PY1</strain>
    </source>
</reference>
<feature type="transmembrane region" description="Helical" evidence="1">
    <location>
        <begin position="63"/>
        <end position="81"/>
    </location>
</feature>
<sequence length="208" mass="24650">MLKTDTLFYDADKIAQYQSESQYDYNSQLVQRNVNLIDMFKEWFRNLLRQIFNSDIADKYSDIILIVLILVVILLLVFLVYKKRPELFYRAKKLSSSDVLEEETIYGVDFSKEIALALGKKDFYMAVRMAYLQTLKYLSDHHHIDWQTYKTPTEYLYEMNRKEVKEEFKGLTNCFLLVRYGNFEATEETYMAVKNLQQVILKGGNSEG</sequence>
<protein>
    <recommendedName>
        <fullName evidence="2">Protein-glutamine gamma-glutamyltransferase-like C-terminal domain-containing protein</fullName>
    </recommendedName>
</protein>
<evidence type="ECO:0000313" key="4">
    <source>
        <dbReference type="Proteomes" id="UP001496674"/>
    </source>
</evidence>
<feature type="domain" description="Protein-glutamine gamma-glutamyltransferase-like C-terminal" evidence="2">
    <location>
        <begin position="130"/>
        <end position="193"/>
    </location>
</feature>
<dbReference type="EMBL" id="AP028055">
    <property type="protein sequence ID" value="BEH00385.1"/>
    <property type="molecule type" value="Genomic_DNA"/>
</dbReference>
<evidence type="ECO:0000313" key="3">
    <source>
        <dbReference type="EMBL" id="BEH00385.1"/>
    </source>
</evidence>
<keyword evidence="4" id="KW-1185">Reference proteome</keyword>
<name>A0ABN6Z881_9BACE</name>
<gene>
    <name evidence="3" type="ORF">BSYN_26490</name>
</gene>
<dbReference type="Pfam" id="PF13559">
    <property type="entry name" value="DUF4129"/>
    <property type="match status" value="1"/>
</dbReference>
<dbReference type="RefSeq" id="WP_353331688.1">
    <property type="nucleotide sequence ID" value="NZ_AP028055.1"/>
</dbReference>
<keyword evidence="1" id="KW-1133">Transmembrane helix</keyword>
<organism evidence="3 4">
    <name type="scientific">Bacteroides sedimenti</name>
    <dbReference type="NCBI Taxonomy" id="2136147"/>
    <lineage>
        <taxon>Bacteria</taxon>
        <taxon>Pseudomonadati</taxon>
        <taxon>Bacteroidota</taxon>
        <taxon>Bacteroidia</taxon>
        <taxon>Bacteroidales</taxon>
        <taxon>Bacteroidaceae</taxon>
        <taxon>Bacteroides</taxon>
    </lineage>
</organism>
<dbReference type="Proteomes" id="UP001496674">
    <property type="component" value="Chromosome"/>
</dbReference>
<dbReference type="InterPro" id="IPR025403">
    <property type="entry name" value="TgpA-like_C"/>
</dbReference>
<proteinExistence type="predicted"/>
<evidence type="ECO:0000259" key="2">
    <source>
        <dbReference type="Pfam" id="PF13559"/>
    </source>
</evidence>
<keyword evidence="1" id="KW-0472">Membrane</keyword>
<keyword evidence="1" id="KW-0812">Transmembrane</keyword>
<accession>A0ABN6Z881</accession>
<evidence type="ECO:0000256" key="1">
    <source>
        <dbReference type="SAM" id="Phobius"/>
    </source>
</evidence>